<dbReference type="Gramene" id="TraesROB_scaffold_379208_01G000100.1">
    <property type="protein sequence ID" value="TraesROB_scaffold_379208_01G000100.1"/>
    <property type="gene ID" value="TraesROB_scaffold_379208_01G000100"/>
</dbReference>
<reference evidence="1" key="1">
    <citation type="submission" date="2018-08" db="EMBL/GenBank/DDBJ databases">
        <authorList>
            <person name="Rossello M."/>
        </authorList>
    </citation>
    <scope>NUCLEOTIDE SEQUENCE [LARGE SCALE GENOMIC DNA]</scope>
    <source>
        <strain evidence="1">cv. Chinese Spring</strain>
    </source>
</reference>
<keyword evidence="2" id="KW-1185">Reference proteome</keyword>
<dbReference type="Gramene" id="TraesLDM1A03G00138620.1">
    <property type="protein sequence ID" value="TraesLDM1A03G00138620.1.CDS1"/>
    <property type="gene ID" value="TraesLDM1A03G00138620"/>
</dbReference>
<dbReference type="Gramene" id="TraesJAG1A03G00138480.1">
    <property type="protein sequence ID" value="TraesJAG1A03G00138480.1.CDS1"/>
    <property type="gene ID" value="TraesJAG1A03G00138480"/>
</dbReference>
<organism evidence="1">
    <name type="scientific">Triticum aestivum</name>
    <name type="common">Wheat</name>
    <dbReference type="NCBI Taxonomy" id="4565"/>
    <lineage>
        <taxon>Eukaryota</taxon>
        <taxon>Viridiplantae</taxon>
        <taxon>Streptophyta</taxon>
        <taxon>Embryophyta</taxon>
        <taxon>Tracheophyta</taxon>
        <taxon>Spermatophyta</taxon>
        <taxon>Magnoliopsida</taxon>
        <taxon>Liliopsida</taxon>
        <taxon>Poales</taxon>
        <taxon>Poaceae</taxon>
        <taxon>BOP clade</taxon>
        <taxon>Pooideae</taxon>
        <taxon>Triticodae</taxon>
        <taxon>Triticeae</taxon>
        <taxon>Triticinae</taxon>
        <taxon>Triticum</taxon>
    </lineage>
</organism>
<dbReference type="Gramene" id="TraesARI1A03G00140710.1">
    <property type="protein sequence ID" value="TraesARI1A03G00140710.1.CDS1"/>
    <property type="gene ID" value="TraesARI1A03G00140710"/>
</dbReference>
<dbReference type="Gramene" id="TraesLAC1A03G00141470.1">
    <property type="protein sequence ID" value="TraesLAC1A03G00141470.1.CDS1"/>
    <property type="gene ID" value="TraesLAC1A03G00141470"/>
</dbReference>
<dbReference type="Gramene" id="TraesJAG1A03G00138540.1">
    <property type="protein sequence ID" value="TraesJAG1A03G00138540.1.CDS1"/>
    <property type="gene ID" value="TraesJAG1A03G00138540"/>
</dbReference>
<dbReference type="Gramene" id="TraesWEE_scaffold_008383_01G000200.1">
    <property type="protein sequence ID" value="TraesWEE_scaffold_008383_01G000200.1"/>
    <property type="gene ID" value="TraesWEE_scaffold_008383_01G000200"/>
</dbReference>
<dbReference type="Proteomes" id="UP000019116">
    <property type="component" value="Chromosome 1A"/>
</dbReference>
<dbReference type="EnsemblPlants" id="TraesCS1A02G316500.1">
    <property type="protein sequence ID" value="TraesCS1A02G316500.1.cds1"/>
    <property type="gene ID" value="TraesCS1A02G316500"/>
</dbReference>
<dbReference type="Gramene" id="TraesCAD_scaffold_236636_01G000100.1">
    <property type="protein sequence ID" value="TraesCAD_scaffold_236636_01G000100.1"/>
    <property type="gene ID" value="TraesCAD_scaffold_236636_01G000100"/>
</dbReference>
<reference evidence="1" key="2">
    <citation type="submission" date="2018-10" db="UniProtKB">
        <authorList>
            <consortium name="EnsemblPlants"/>
        </authorList>
    </citation>
    <scope>IDENTIFICATION</scope>
</reference>
<dbReference type="Gramene" id="TraesSTA1A03G00139320.1">
    <property type="protein sequence ID" value="TraesSTA1A03G00139320.1.CDS1"/>
    <property type="gene ID" value="TraesSTA1A03G00139320"/>
</dbReference>
<dbReference type="Gramene" id="TraesROB_scaffold_382358_01G000100.1">
    <property type="protein sequence ID" value="TraesROB_scaffold_382358_01G000100.1"/>
    <property type="gene ID" value="TraesROB_scaffold_382358_01G000100"/>
</dbReference>
<sequence>MTSVPCPSAPLHSPHFFGLDVDLDLHAGIAVPRDAADEISGPDGGKRNNIVTGRESRYGAGAVARVVPCLAHLHHVVHIGGVLELELIAGGEPDSGNPLGVVGLRSHEPFGAPTVWLAPSAVPSMAMATVIRIRALVPMD</sequence>
<dbReference type="Gramene" id="TraesPARA_EIv1.0_0028760.1">
    <property type="protein sequence ID" value="TraesPARA_EIv1.0_0028760.1.CDS1"/>
    <property type="gene ID" value="TraesPARA_EIv1.0_0028760"/>
</dbReference>
<dbReference type="AlphaFoldDB" id="A0A3B5Y3J8"/>
<dbReference type="Gramene" id="TraesNOR1A03G00139640.1">
    <property type="protein sequence ID" value="TraesNOR1A03G00139640.1.CDS1"/>
    <property type="gene ID" value="TraesNOR1A03G00139640"/>
</dbReference>
<dbReference type="Gramene" id="TraesCAD_scaffold_242584_01G000100.1">
    <property type="protein sequence ID" value="TraesCAD_scaffold_242584_01G000100.1"/>
    <property type="gene ID" value="TraesCAD_scaffold_242584_01G000100"/>
</dbReference>
<evidence type="ECO:0000313" key="1">
    <source>
        <dbReference type="EnsemblPlants" id="TraesCS1A02G316500.1.cds1"/>
    </source>
</evidence>
<dbReference type="Gramene" id="TraesMAC1A03G00140090.1">
    <property type="protein sequence ID" value="TraesMAC1A03G00140090.1.CDS1"/>
    <property type="gene ID" value="TraesMAC1A03G00140090"/>
</dbReference>
<protein>
    <submittedName>
        <fullName evidence="1">Uncharacterized protein</fullName>
    </submittedName>
</protein>
<proteinExistence type="predicted"/>
<dbReference type="Gramene" id="TraesSYM1A03G00142190.1">
    <property type="protein sequence ID" value="TraesSYM1A03G00142190.1.CDS1"/>
    <property type="gene ID" value="TraesSYM1A03G00142190"/>
</dbReference>
<dbReference type="Gramene" id="TraesCS1A02G316500.1">
    <property type="protein sequence ID" value="TraesCS1A02G316500.1.cds1"/>
    <property type="gene ID" value="TraesCS1A02G316500"/>
</dbReference>
<evidence type="ECO:0000313" key="2">
    <source>
        <dbReference type="Proteomes" id="UP000019116"/>
    </source>
</evidence>
<dbReference type="Gramene" id="TraesPARA_EIv1.0_0028810.1">
    <property type="protein sequence ID" value="TraesPARA_EIv1.0_0028810.1.CDS1"/>
    <property type="gene ID" value="TraesPARA_EIv1.0_0028810"/>
</dbReference>
<dbReference type="Gramene" id="TraesCS1A03G0785800.1">
    <property type="protein sequence ID" value="TraesCS1A03G0785800.1.CDS1"/>
    <property type="gene ID" value="TraesCS1A03G0785800"/>
</dbReference>
<name>A0A3B5Y3J8_WHEAT</name>
<dbReference type="Gramene" id="TraesSYM1A03G00142250.1">
    <property type="protein sequence ID" value="TraesSYM1A03G00142250.1.CDS1"/>
    <property type="gene ID" value="TraesSYM1A03G00142250"/>
</dbReference>
<accession>A0A3B5Y3J8</accession>
<dbReference type="Gramene" id="TraesARI1A03G00140630.1">
    <property type="protein sequence ID" value="TraesARI1A03G00140630.1.CDS1"/>
    <property type="gene ID" value="TraesARI1A03G00140630"/>
</dbReference>